<dbReference type="EMBL" id="JARKIF010000015">
    <property type="protein sequence ID" value="KAJ7622368.1"/>
    <property type="molecule type" value="Genomic_DNA"/>
</dbReference>
<organism evidence="1 2">
    <name type="scientific">Roridomyces roridus</name>
    <dbReference type="NCBI Taxonomy" id="1738132"/>
    <lineage>
        <taxon>Eukaryota</taxon>
        <taxon>Fungi</taxon>
        <taxon>Dikarya</taxon>
        <taxon>Basidiomycota</taxon>
        <taxon>Agaricomycotina</taxon>
        <taxon>Agaricomycetes</taxon>
        <taxon>Agaricomycetidae</taxon>
        <taxon>Agaricales</taxon>
        <taxon>Marasmiineae</taxon>
        <taxon>Mycenaceae</taxon>
        <taxon>Roridomyces</taxon>
    </lineage>
</organism>
<dbReference type="Proteomes" id="UP001221142">
    <property type="component" value="Unassembled WGS sequence"/>
</dbReference>
<sequence length="419" mass="46058">MPPPQRVETPRSQASWWSDRNSMLHISPTMKIHAAAKPLMKFLYHRQALGIMEDTRESPLFGELLDIYSSYLLYKYVSPATRIVVLQHLERRARSSADDARAILCSSVLDPLIQLLTIERFRTTTYPLVGMLLAYALGFGQNPEFVDEVTTLLRSVSTAGSLNALIISRTDSEDVVITTTAALTAFSEQPGSATAVMVTLLDSLDRSARRWACVLVERLARRDPGPSPILEPQSLEKLVNLLRLVVDPLDELMIEAALSALAAVSQQSNGVAPIVQAEVIKHSGAFLDSTSAEIRYKTCILISSFAKHQGIVTNILCVMSIGPWLNLFLNDHQSHIRTAALHVLAEIAAHPDGATAIIEAKTLDYLTQILSPGNKEAGCLLLAKLRAHEQSGIQSNLVGTLSNYRVAKTTMQLLKRYPN</sequence>
<proteinExistence type="predicted"/>
<evidence type="ECO:0000313" key="1">
    <source>
        <dbReference type="EMBL" id="KAJ7622368.1"/>
    </source>
</evidence>
<reference evidence="1" key="1">
    <citation type="submission" date="2023-03" db="EMBL/GenBank/DDBJ databases">
        <title>Massive genome expansion in bonnet fungi (Mycena s.s.) driven by repeated elements and novel gene families across ecological guilds.</title>
        <authorList>
            <consortium name="Lawrence Berkeley National Laboratory"/>
            <person name="Harder C.B."/>
            <person name="Miyauchi S."/>
            <person name="Viragh M."/>
            <person name="Kuo A."/>
            <person name="Thoen E."/>
            <person name="Andreopoulos B."/>
            <person name="Lu D."/>
            <person name="Skrede I."/>
            <person name="Drula E."/>
            <person name="Henrissat B."/>
            <person name="Morin E."/>
            <person name="Kohler A."/>
            <person name="Barry K."/>
            <person name="LaButti K."/>
            <person name="Morin E."/>
            <person name="Salamov A."/>
            <person name="Lipzen A."/>
            <person name="Mereny Z."/>
            <person name="Hegedus B."/>
            <person name="Baldrian P."/>
            <person name="Stursova M."/>
            <person name="Weitz H."/>
            <person name="Taylor A."/>
            <person name="Grigoriev I.V."/>
            <person name="Nagy L.G."/>
            <person name="Martin F."/>
            <person name="Kauserud H."/>
        </authorList>
    </citation>
    <scope>NUCLEOTIDE SEQUENCE</scope>
    <source>
        <strain evidence="1">9284</strain>
    </source>
</reference>
<dbReference type="AlphaFoldDB" id="A0AAD7BJ65"/>
<dbReference type="InterPro" id="IPR011989">
    <property type="entry name" value="ARM-like"/>
</dbReference>
<dbReference type="InterPro" id="IPR016024">
    <property type="entry name" value="ARM-type_fold"/>
</dbReference>
<dbReference type="Gene3D" id="1.25.10.10">
    <property type="entry name" value="Leucine-rich Repeat Variant"/>
    <property type="match status" value="1"/>
</dbReference>
<protein>
    <submittedName>
        <fullName evidence="1">Armadillo-type protein</fullName>
    </submittedName>
</protein>
<accession>A0AAD7BJ65</accession>
<dbReference type="SUPFAM" id="SSF48371">
    <property type="entry name" value="ARM repeat"/>
    <property type="match status" value="1"/>
</dbReference>
<keyword evidence="2" id="KW-1185">Reference proteome</keyword>
<comment type="caution">
    <text evidence="1">The sequence shown here is derived from an EMBL/GenBank/DDBJ whole genome shotgun (WGS) entry which is preliminary data.</text>
</comment>
<gene>
    <name evidence="1" type="ORF">FB45DRAFT_124645</name>
</gene>
<evidence type="ECO:0000313" key="2">
    <source>
        <dbReference type="Proteomes" id="UP001221142"/>
    </source>
</evidence>
<name>A0AAD7BJ65_9AGAR</name>